<sequence>KLPDHNYLVHELDEVQYKEASKTTVSKNNDDFESVMNTLQTPDSKNTNFPCTCLAIAIVPVD</sequence>
<evidence type="ECO:0000313" key="2">
    <source>
        <dbReference type="Proteomes" id="UP001634394"/>
    </source>
</evidence>
<keyword evidence="2" id="KW-1185">Reference proteome</keyword>
<accession>A0ABD3WII6</accession>
<comment type="caution">
    <text evidence="1">The sequence shown here is derived from an EMBL/GenBank/DDBJ whole genome shotgun (WGS) entry which is preliminary data.</text>
</comment>
<organism evidence="1 2">
    <name type="scientific">Sinanodonta woodiana</name>
    <name type="common">Chinese pond mussel</name>
    <name type="synonym">Anodonta woodiana</name>
    <dbReference type="NCBI Taxonomy" id="1069815"/>
    <lineage>
        <taxon>Eukaryota</taxon>
        <taxon>Metazoa</taxon>
        <taxon>Spiralia</taxon>
        <taxon>Lophotrochozoa</taxon>
        <taxon>Mollusca</taxon>
        <taxon>Bivalvia</taxon>
        <taxon>Autobranchia</taxon>
        <taxon>Heteroconchia</taxon>
        <taxon>Palaeoheterodonta</taxon>
        <taxon>Unionida</taxon>
        <taxon>Unionoidea</taxon>
        <taxon>Unionidae</taxon>
        <taxon>Unioninae</taxon>
        <taxon>Sinanodonta</taxon>
    </lineage>
</organism>
<reference evidence="1 2" key="1">
    <citation type="submission" date="2024-11" db="EMBL/GenBank/DDBJ databases">
        <title>Chromosome-level genome assembly of the freshwater bivalve Anodonta woodiana.</title>
        <authorList>
            <person name="Chen X."/>
        </authorList>
    </citation>
    <scope>NUCLEOTIDE SEQUENCE [LARGE SCALE GENOMIC DNA]</scope>
    <source>
        <strain evidence="1">MN2024</strain>
        <tissue evidence="1">Gills</tissue>
    </source>
</reference>
<evidence type="ECO:0000313" key="1">
    <source>
        <dbReference type="EMBL" id="KAL3873033.1"/>
    </source>
</evidence>
<dbReference type="Proteomes" id="UP001634394">
    <property type="component" value="Unassembled WGS sequence"/>
</dbReference>
<protein>
    <submittedName>
        <fullName evidence="1">Uncharacterized protein</fullName>
    </submittedName>
</protein>
<dbReference type="EMBL" id="JBJQND010000006">
    <property type="protein sequence ID" value="KAL3873033.1"/>
    <property type="molecule type" value="Genomic_DNA"/>
</dbReference>
<name>A0ABD3WII6_SINWO</name>
<feature type="non-terminal residue" evidence="1">
    <location>
        <position position="1"/>
    </location>
</feature>
<proteinExistence type="predicted"/>
<gene>
    <name evidence="1" type="ORF">ACJMK2_036195</name>
</gene>
<dbReference type="AlphaFoldDB" id="A0ABD3WII6"/>